<keyword evidence="1" id="KW-0812">Transmembrane</keyword>
<dbReference type="EMBL" id="CP090958">
    <property type="protein sequence ID" value="WGW13324.1"/>
    <property type="molecule type" value="Genomic_DNA"/>
</dbReference>
<keyword evidence="3" id="KW-1185">Reference proteome</keyword>
<feature type="transmembrane region" description="Helical" evidence="1">
    <location>
        <begin position="152"/>
        <end position="170"/>
    </location>
</feature>
<keyword evidence="1" id="KW-0472">Membrane</keyword>
<sequence length="253" mass="26315">MSGADAVTAGAVWDQVVSRLGHIDLGLLDSSSLNATLIGSVVVGIILCASSQAWGVFRIVVTVVHELGHALIGLLTGRRLHGITVRRDMSGETVTSGRTRGPAMVVTSWFGYPVPGLVGIALVGSASTGWAAPVIAILLLIMVFVLVMARSWFTVFIFLVTTAALAALWWTAEPTLSTAVLIAFGVLLQLGGGRAVLSLIRDHRQGRTGHSDAAALARITIVPPAVWLGSFGLVYALVLCGTGAVLAGFIPEL</sequence>
<gene>
    <name evidence="2" type="ORF">LWF01_06035</name>
</gene>
<dbReference type="PANTHER" id="PTHR33979:SF2">
    <property type="entry name" value="PEPTIDASE M50B-LIKE-DOMAIN-CONTAINING PROTEIN"/>
    <property type="match status" value="1"/>
</dbReference>
<dbReference type="Proteomes" id="UP001209083">
    <property type="component" value="Chromosome"/>
</dbReference>
<dbReference type="InterPro" id="IPR049500">
    <property type="entry name" value="Peptidase_M50B-like"/>
</dbReference>
<feature type="transmembrane region" description="Helical" evidence="1">
    <location>
        <begin position="225"/>
        <end position="250"/>
    </location>
</feature>
<feature type="transmembrane region" description="Helical" evidence="1">
    <location>
        <begin position="103"/>
        <end position="124"/>
    </location>
</feature>
<feature type="transmembrane region" description="Helical" evidence="1">
    <location>
        <begin position="176"/>
        <end position="197"/>
    </location>
</feature>
<feature type="transmembrane region" description="Helical" evidence="1">
    <location>
        <begin position="130"/>
        <end position="147"/>
    </location>
</feature>
<name>A0ABY8QWC6_9MICO</name>
<feature type="transmembrane region" description="Helical" evidence="1">
    <location>
        <begin position="35"/>
        <end position="57"/>
    </location>
</feature>
<evidence type="ECO:0000313" key="2">
    <source>
        <dbReference type="EMBL" id="WGW13324.1"/>
    </source>
</evidence>
<reference evidence="2 3" key="1">
    <citation type="submission" date="2023-05" db="EMBL/GenBank/DDBJ databases">
        <title>Lithophilousrod everest ZFBP1038 complete genpme.</title>
        <authorList>
            <person name="Tian M."/>
        </authorList>
    </citation>
    <scope>NUCLEOTIDE SEQUENCE [LARGE SCALE GENOMIC DNA]</scope>
    <source>
        <strain evidence="2 3">ZFBP1038</strain>
    </source>
</reference>
<dbReference type="Pfam" id="PF13398">
    <property type="entry name" value="Peptidase_M50B"/>
    <property type="match status" value="1"/>
</dbReference>
<dbReference type="PANTHER" id="PTHR33979">
    <property type="entry name" value="OS02G0221600 PROTEIN"/>
    <property type="match status" value="1"/>
</dbReference>
<proteinExistence type="predicted"/>
<evidence type="ECO:0000256" key="1">
    <source>
        <dbReference type="SAM" id="Phobius"/>
    </source>
</evidence>
<accession>A0ABY8QWC6</accession>
<keyword evidence="1" id="KW-1133">Transmembrane helix</keyword>
<protein>
    <submittedName>
        <fullName evidence="2">M50 family metallopeptidase</fullName>
    </submittedName>
</protein>
<dbReference type="RefSeq" id="WP_349640142.1">
    <property type="nucleotide sequence ID" value="NZ_CP090958.1"/>
</dbReference>
<evidence type="ECO:0000313" key="3">
    <source>
        <dbReference type="Proteomes" id="UP001209083"/>
    </source>
</evidence>
<organism evidence="2 3">
    <name type="scientific">Saxibacter everestensis</name>
    <dbReference type="NCBI Taxonomy" id="2909229"/>
    <lineage>
        <taxon>Bacteria</taxon>
        <taxon>Bacillati</taxon>
        <taxon>Actinomycetota</taxon>
        <taxon>Actinomycetes</taxon>
        <taxon>Micrococcales</taxon>
        <taxon>Brevibacteriaceae</taxon>
        <taxon>Saxibacter</taxon>
    </lineage>
</organism>